<protein>
    <submittedName>
        <fullName evidence="3">Ribosomal protein S11</fullName>
    </submittedName>
</protein>
<proteinExistence type="predicted"/>
<sequence length="161" mass="18550">MLINRKVSINKRVAINFSTKVSSIVKNTTIKIVSSEEKGNVYIRSTNRNIFCTLMDLKDKKVKTSCSLKVPDYINEFNERENLFKRGILLGELLGNRIIDLGYKEVALYLDFSINKGRKGVVIGLKKKIKISLIQLSKGYSHNGCRPKKIRRKKVRTKFKR</sequence>
<accession>A0A0U1XD94</accession>
<dbReference type="SUPFAM" id="SSF53137">
    <property type="entry name" value="Translational machinery components"/>
    <property type="match status" value="1"/>
</dbReference>
<evidence type="ECO:0000313" key="3">
    <source>
        <dbReference type="EMBL" id="AIR12181.1"/>
    </source>
</evidence>
<keyword evidence="2" id="KW-0687">Ribonucleoprotein</keyword>
<name>A0A0U1XD94_9PHAE</name>
<dbReference type="GO" id="GO:0006412">
    <property type="term" value="P:translation"/>
    <property type="evidence" value="ECO:0007669"/>
    <property type="project" value="InterPro"/>
</dbReference>
<gene>
    <name evidence="3" type="primary">rps11</name>
    <name evidence="3" type="ORF">CopeMp20</name>
</gene>
<dbReference type="Gene3D" id="3.30.420.80">
    <property type="entry name" value="Ribosomal protein S11"/>
    <property type="match status" value="1"/>
</dbReference>
<reference evidence="3" key="1">
    <citation type="journal article" date="2014" name="Mitochondrial DNA">
        <title>Complete mitochondrial genome of the brown alga Colpomenia peregrina (Scytosiphonaceae, Phaeophyceae): genome characterization and comparative analyses.</title>
        <authorList>
            <person name="Liu F."/>
            <person name="Pang S."/>
            <person name="Li J."/>
            <person name="Li X."/>
        </authorList>
    </citation>
    <scope>NUCLEOTIDE SEQUENCE</scope>
</reference>
<organism evidence="3">
    <name type="scientific">Colpomenia peregrina</name>
    <dbReference type="NCBI Taxonomy" id="27965"/>
    <lineage>
        <taxon>Eukaryota</taxon>
        <taxon>Sar</taxon>
        <taxon>Stramenopiles</taxon>
        <taxon>Ochrophyta</taxon>
        <taxon>PX clade</taxon>
        <taxon>Phaeophyceae</taxon>
        <taxon>Ectocarpales</taxon>
        <taxon>Scytosiphonaceae</taxon>
        <taxon>Colpomenia</taxon>
    </lineage>
</organism>
<dbReference type="GO" id="GO:0003735">
    <property type="term" value="F:structural constituent of ribosome"/>
    <property type="evidence" value="ECO:0007669"/>
    <property type="project" value="InterPro"/>
</dbReference>
<dbReference type="InterPro" id="IPR036967">
    <property type="entry name" value="Ribosomal_uS11_sf"/>
</dbReference>
<geneLocation type="mitochondrion" evidence="3"/>
<evidence type="ECO:0000256" key="2">
    <source>
        <dbReference type="ARBA" id="ARBA00023274"/>
    </source>
</evidence>
<keyword evidence="3" id="KW-0496">Mitochondrion</keyword>
<keyword evidence="1 3" id="KW-0689">Ribosomal protein</keyword>
<dbReference type="AlphaFoldDB" id="A0A0U1XD94"/>
<dbReference type="RefSeq" id="YP_009092618.1">
    <property type="nucleotide sequence ID" value="NC_025302.1"/>
</dbReference>
<dbReference type="GO" id="GO:1990904">
    <property type="term" value="C:ribonucleoprotein complex"/>
    <property type="evidence" value="ECO:0007669"/>
    <property type="project" value="UniProtKB-KW"/>
</dbReference>
<dbReference type="EMBL" id="KM244739">
    <property type="protein sequence ID" value="AIR12181.1"/>
    <property type="molecule type" value="Genomic_DNA"/>
</dbReference>
<dbReference type="GO" id="GO:0005840">
    <property type="term" value="C:ribosome"/>
    <property type="evidence" value="ECO:0007669"/>
    <property type="project" value="UniProtKB-KW"/>
</dbReference>
<dbReference type="GeneID" id="20864697"/>
<evidence type="ECO:0000256" key="1">
    <source>
        <dbReference type="ARBA" id="ARBA00022980"/>
    </source>
</evidence>